<evidence type="ECO:0000313" key="2">
    <source>
        <dbReference type="EMBL" id="RXG50409.1"/>
    </source>
</evidence>
<reference evidence="2 4" key="2">
    <citation type="submission" date="2018-12" db="EMBL/GenBank/DDBJ databases">
        <title>Genome of Verticillium dahliae isolate Getta Getta.</title>
        <authorList>
            <person name="Gardiner D.M."/>
        </authorList>
    </citation>
    <scope>NUCLEOTIDE SEQUENCE [LARGE SCALE GENOMIC DNA]</scope>
    <source>
        <strain evidence="2 4">Getta Getta</strain>
    </source>
</reference>
<evidence type="ECO:0000313" key="4">
    <source>
        <dbReference type="Proteomes" id="UP000288725"/>
    </source>
</evidence>
<evidence type="ECO:0000313" key="1">
    <source>
        <dbReference type="EMBL" id="PNH31623.1"/>
    </source>
</evidence>
<sequence length="81" mass="8922">MRGILPGRPRSGLQALATGFWGSRQYTVYITGNAFAILDGPEQLVQTVYDEDEAALLAPFESTSLWDTQRTHSSGDCSRRS</sequence>
<dbReference type="EMBL" id="MPSH01000015">
    <property type="protein sequence ID" value="PNH31623.1"/>
    <property type="molecule type" value="Genomic_DNA"/>
</dbReference>
<name>A0A444SAG3_VERDA</name>
<reference evidence="1 3" key="1">
    <citation type="submission" date="2017-12" db="EMBL/GenBank/DDBJ databases">
        <title>Comparative genomics yields insights into virulence evolution of Verticillium dahliae.</title>
        <authorList>
            <person name="Fan R."/>
            <person name="Armitage A.D."/>
            <person name="Cascant-Lopez E."/>
            <person name="Sobczyk M."/>
            <person name="Cockerton H.M."/>
            <person name="Harrison R.J."/>
        </authorList>
    </citation>
    <scope>NUCLEOTIDE SEQUENCE [LARGE SCALE GENOMIC DNA]</scope>
    <source>
        <strain evidence="1 3">12008</strain>
    </source>
</reference>
<dbReference type="Proteomes" id="UP000288725">
    <property type="component" value="Chromosome 7"/>
</dbReference>
<dbReference type="EMBL" id="RSDZ01000008">
    <property type="protein sequence ID" value="RXG50409.1"/>
    <property type="molecule type" value="Genomic_DNA"/>
</dbReference>
<accession>A0A444SAG3</accession>
<gene>
    <name evidence="1" type="ORF">BJF96_g4893</name>
    <name evidence="2" type="ORF">VDGE_30604</name>
</gene>
<protein>
    <submittedName>
        <fullName evidence="2">Uncharacterized protein</fullName>
    </submittedName>
</protein>
<comment type="caution">
    <text evidence="2">The sequence shown here is derived from an EMBL/GenBank/DDBJ whole genome shotgun (WGS) entry which is preliminary data.</text>
</comment>
<dbReference type="Proteomes" id="UP000236305">
    <property type="component" value="Unassembled WGS sequence"/>
</dbReference>
<proteinExistence type="predicted"/>
<dbReference type="AlphaFoldDB" id="A0A444SAG3"/>
<organism evidence="2 4">
    <name type="scientific">Verticillium dahliae</name>
    <name type="common">Verticillium wilt</name>
    <dbReference type="NCBI Taxonomy" id="27337"/>
    <lineage>
        <taxon>Eukaryota</taxon>
        <taxon>Fungi</taxon>
        <taxon>Dikarya</taxon>
        <taxon>Ascomycota</taxon>
        <taxon>Pezizomycotina</taxon>
        <taxon>Sordariomycetes</taxon>
        <taxon>Hypocreomycetidae</taxon>
        <taxon>Glomerellales</taxon>
        <taxon>Plectosphaerellaceae</taxon>
        <taxon>Verticillium</taxon>
    </lineage>
</organism>
<evidence type="ECO:0000313" key="3">
    <source>
        <dbReference type="Proteomes" id="UP000236305"/>
    </source>
</evidence>